<dbReference type="Proteomes" id="UP000823637">
    <property type="component" value="Unassembled WGS sequence"/>
</dbReference>
<feature type="domain" description="PpiC" evidence="4">
    <location>
        <begin position="169"/>
        <end position="271"/>
    </location>
</feature>
<accession>A0A9D9EJ56</accession>
<reference evidence="5" key="2">
    <citation type="journal article" date="2021" name="PeerJ">
        <title>Extensive microbial diversity within the chicken gut microbiome revealed by metagenomics and culture.</title>
        <authorList>
            <person name="Gilroy R."/>
            <person name="Ravi A."/>
            <person name="Getino M."/>
            <person name="Pursley I."/>
            <person name="Horton D.L."/>
            <person name="Alikhan N.F."/>
            <person name="Baker D."/>
            <person name="Gharbi K."/>
            <person name="Hall N."/>
            <person name="Watson M."/>
            <person name="Adriaenssens E.M."/>
            <person name="Foster-Nyarko E."/>
            <person name="Jarju S."/>
            <person name="Secka A."/>
            <person name="Antonio M."/>
            <person name="Oren A."/>
            <person name="Chaudhuri R.R."/>
            <person name="La Ragione R."/>
            <person name="Hildebrand F."/>
            <person name="Pallen M.J."/>
        </authorList>
    </citation>
    <scope>NUCLEOTIDE SEQUENCE</scope>
    <source>
        <strain evidence="5">D3-1215</strain>
    </source>
</reference>
<dbReference type="Gene3D" id="3.10.50.40">
    <property type="match status" value="2"/>
</dbReference>
<protein>
    <submittedName>
        <fullName evidence="5">Peptidylprolyl isomerase</fullName>
    </submittedName>
</protein>
<keyword evidence="2" id="KW-0697">Rotamase</keyword>
<keyword evidence="1 3" id="KW-0732">Signal</keyword>
<evidence type="ECO:0000256" key="1">
    <source>
        <dbReference type="ARBA" id="ARBA00022729"/>
    </source>
</evidence>
<dbReference type="InterPro" id="IPR046357">
    <property type="entry name" value="PPIase_dom_sf"/>
</dbReference>
<evidence type="ECO:0000313" key="6">
    <source>
        <dbReference type="Proteomes" id="UP000823637"/>
    </source>
</evidence>
<dbReference type="InterPro" id="IPR023058">
    <property type="entry name" value="PPIase_PpiC_CS"/>
</dbReference>
<dbReference type="PROSITE" id="PS01096">
    <property type="entry name" value="PPIC_PPIASE_1"/>
    <property type="match status" value="1"/>
</dbReference>
<dbReference type="EMBL" id="JADIMR010000106">
    <property type="protein sequence ID" value="MBO8447530.1"/>
    <property type="molecule type" value="Genomic_DNA"/>
</dbReference>
<evidence type="ECO:0000256" key="3">
    <source>
        <dbReference type="SAM" id="SignalP"/>
    </source>
</evidence>
<evidence type="ECO:0000256" key="2">
    <source>
        <dbReference type="PROSITE-ProRule" id="PRU00278"/>
    </source>
</evidence>
<evidence type="ECO:0000313" key="5">
    <source>
        <dbReference type="EMBL" id="MBO8447530.1"/>
    </source>
</evidence>
<dbReference type="SUPFAM" id="SSF54534">
    <property type="entry name" value="FKBP-like"/>
    <property type="match status" value="2"/>
</dbReference>
<dbReference type="AlphaFoldDB" id="A0A9D9EJ56"/>
<dbReference type="InterPro" id="IPR027304">
    <property type="entry name" value="Trigger_fact/SurA_dom_sf"/>
</dbReference>
<name>A0A9D9EJ56_9BACT</name>
<comment type="caution">
    <text evidence="5">The sequence shown here is derived from an EMBL/GenBank/DDBJ whole genome shotgun (WGS) entry which is preliminary data.</text>
</comment>
<proteinExistence type="predicted"/>
<dbReference type="PROSITE" id="PS51257">
    <property type="entry name" value="PROKAR_LIPOPROTEIN"/>
    <property type="match status" value="1"/>
</dbReference>
<sequence length="448" mass="51465">MKRLLFPLFLCIVVSCTAHASKTIDEVAWVVGDEPILKSDIETEIMRMRYNRQKIEGDPYCVIPEQLAIQKLFIAQAKIDSIVVTQSQVDMQVEGRLKFFIQQIGSEEKVEEYFKKSIREIKSELARTIEDQLTVQEMQRTIVGSVEITPGDVRKFYNQMPKDSIPVIPEQVEVQIITIAPKITHAEEERIRSRLREYTEDVQSGRADFSTLAILYSEDRGSAMQGGELGFMSRGKLVPEFADAAFSLYEPGKISRIVQTEFGYHIIQLIERKNDQVNCRHILLIPDVDAGEKAAAEARLDSVANDIRQNHFTFEQAVRVFSEDKDTNQSDGTMLNPQNGSSKFEIQELPPDIAKTVYNMHVGEVSEPFTYKTDTGKELVCIVKLKSKTERHTANPDQDFQTLKNMVTSLRNKELIENWIKEKQKETYIFINPEYRDCQFTYPGWIKE</sequence>
<feature type="signal peptide" evidence="3">
    <location>
        <begin position="1"/>
        <end position="20"/>
    </location>
</feature>
<dbReference type="PANTHER" id="PTHR47637:SF1">
    <property type="entry name" value="CHAPERONE SURA"/>
    <property type="match status" value="1"/>
</dbReference>
<dbReference type="InterPro" id="IPR000297">
    <property type="entry name" value="PPIase_PpiC"/>
</dbReference>
<dbReference type="PROSITE" id="PS50198">
    <property type="entry name" value="PPIC_PPIASE_2"/>
    <property type="match status" value="2"/>
</dbReference>
<reference evidence="5" key="1">
    <citation type="submission" date="2020-10" db="EMBL/GenBank/DDBJ databases">
        <authorList>
            <person name="Gilroy R."/>
        </authorList>
    </citation>
    <scope>NUCLEOTIDE SEQUENCE</scope>
    <source>
        <strain evidence="5">D3-1215</strain>
    </source>
</reference>
<keyword evidence="2 5" id="KW-0413">Isomerase</keyword>
<gene>
    <name evidence="5" type="ORF">IAC32_07295</name>
</gene>
<dbReference type="SUPFAM" id="SSF109998">
    <property type="entry name" value="Triger factor/SurA peptide-binding domain-like"/>
    <property type="match status" value="1"/>
</dbReference>
<feature type="chain" id="PRO_5039666479" evidence="3">
    <location>
        <begin position="21"/>
        <end position="448"/>
    </location>
</feature>
<dbReference type="Pfam" id="PF00639">
    <property type="entry name" value="Rotamase"/>
    <property type="match status" value="2"/>
</dbReference>
<dbReference type="PANTHER" id="PTHR47637">
    <property type="entry name" value="CHAPERONE SURA"/>
    <property type="match status" value="1"/>
</dbReference>
<dbReference type="GO" id="GO:0003755">
    <property type="term" value="F:peptidyl-prolyl cis-trans isomerase activity"/>
    <property type="evidence" value="ECO:0007669"/>
    <property type="project" value="UniProtKB-KW"/>
</dbReference>
<feature type="domain" description="PpiC" evidence="4">
    <location>
        <begin position="274"/>
        <end position="384"/>
    </location>
</feature>
<evidence type="ECO:0000259" key="4">
    <source>
        <dbReference type="PROSITE" id="PS50198"/>
    </source>
</evidence>
<organism evidence="5 6">
    <name type="scientific">Candidatus Enterocola intestinipullorum</name>
    <dbReference type="NCBI Taxonomy" id="2840783"/>
    <lineage>
        <taxon>Bacteria</taxon>
        <taxon>Pseudomonadati</taxon>
        <taxon>Bacteroidota</taxon>
        <taxon>Bacteroidia</taxon>
        <taxon>Bacteroidales</taxon>
        <taxon>Candidatus Enterocola</taxon>
    </lineage>
</organism>
<dbReference type="InterPro" id="IPR050280">
    <property type="entry name" value="OMP_Chaperone_SurA"/>
</dbReference>